<evidence type="ECO:0000313" key="2">
    <source>
        <dbReference type="Proteomes" id="UP001162780"/>
    </source>
</evidence>
<reference evidence="1" key="1">
    <citation type="submission" date="2022-11" db="EMBL/GenBank/DDBJ databases">
        <title>Methylomonas rapida sp. nov., Carotenoid-Producing Obligate Methanotrophs with High Growth Characteristics and Biotechnological Potential.</title>
        <authorList>
            <person name="Tikhonova E.N."/>
            <person name="Suleimanov R.Z."/>
            <person name="Miroshnikov K."/>
            <person name="Oshkin I.Y."/>
            <person name="Belova S.E."/>
            <person name="Danilova O.V."/>
            <person name="Ashikhmin A."/>
            <person name="Konopkin A."/>
            <person name="But S.Y."/>
            <person name="Khmelenina V.N."/>
            <person name="Kuznetsov N."/>
            <person name="Pimenov N.V."/>
            <person name="Dedysh S.N."/>
        </authorList>
    </citation>
    <scope>NUCLEOTIDE SEQUENCE</scope>
    <source>
        <strain evidence="1">MP1</strain>
    </source>
</reference>
<name>A0ABY7GLM8_9GAMM</name>
<dbReference type="PANTHER" id="PTHR37166:SF1">
    <property type="entry name" value="PROTEIN FLAG"/>
    <property type="match status" value="1"/>
</dbReference>
<sequence>MSSGIPNILKLAPVTAVKTDNQAESRSFSTEGMSDRLTASSNVLQVPTVNLKEVKPDESQKVDPNSSDIVKKAVDEGNSLLQVVNRNLQFKVDETTKELVVKVVDSESGELVRQIPSEEVLAFIQRMQELEGQQGLMIQDRA</sequence>
<evidence type="ECO:0000313" key="1">
    <source>
        <dbReference type="EMBL" id="WAR45413.1"/>
    </source>
</evidence>
<dbReference type="SUPFAM" id="SSF160214">
    <property type="entry name" value="FlaG-like"/>
    <property type="match status" value="1"/>
</dbReference>
<keyword evidence="1" id="KW-0966">Cell projection</keyword>
<organism evidence="1 2">
    <name type="scientific">Methylomonas rapida</name>
    <dbReference type="NCBI Taxonomy" id="2963939"/>
    <lineage>
        <taxon>Bacteria</taxon>
        <taxon>Pseudomonadati</taxon>
        <taxon>Pseudomonadota</taxon>
        <taxon>Gammaproteobacteria</taxon>
        <taxon>Methylococcales</taxon>
        <taxon>Methylococcaceae</taxon>
        <taxon>Methylomonas</taxon>
    </lineage>
</organism>
<dbReference type="PANTHER" id="PTHR37166">
    <property type="entry name" value="PROTEIN FLAG"/>
    <property type="match status" value="1"/>
</dbReference>
<gene>
    <name evidence="1" type="ORF">NM686_002570</name>
</gene>
<dbReference type="RefSeq" id="WP_255190382.1">
    <property type="nucleotide sequence ID" value="NZ_CP113517.1"/>
</dbReference>
<accession>A0ABY7GLM8</accession>
<keyword evidence="1" id="KW-0282">Flagellum</keyword>
<dbReference type="Pfam" id="PF03646">
    <property type="entry name" value="FlaG"/>
    <property type="match status" value="1"/>
</dbReference>
<proteinExistence type="predicted"/>
<dbReference type="InterPro" id="IPR035924">
    <property type="entry name" value="FlaG-like_sf"/>
</dbReference>
<dbReference type="Proteomes" id="UP001162780">
    <property type="component" value="Chromosome"/>
</dbReference>
<protein>
    <submittedName>
        <fullName evidence="1">Flagellar protein FlaG</fullName>
    </submittedName>
</protein>
<dbReference type="Gene3D" id="3.30.160.170">
    <property type="entry name" value="FlaG-like"/>
    <property type="match status" value="1"/>
</dbReference>
<keyword evidence="1" id="KW-0969">Cilium</keyword>
<dbReference type="EMBL" id="CP113517">
    <property type="protein sequence ID" value="WAR45413.1"/>
    <property type="molecule type" value="Genomic_DNA"/>
</dbReference>
<dbReference type="InterPro" id="IPR005186">
    <property type="entry name" value="FlaG"/>
</dbReference>
<keyword evidence="2" id="KW-1185">Reference proteome</keyword>